<dbReference type="PRINTS" id="PR00738">
    <property type="entry name" value="GLHYDRLASE20"/>
</dbReference>
<keyword evidence="4" id="KW-0378">Hydrolase</keyword>
<dbReference type="PROSITE" id="PS51257">
    <property type="entry name" value="PROKAR_LIPOPROTEIN"/>
    <property type="match status" value="1"/>
</dbReference>
<dbReference type="EMBL" id="JAQNVG010000008">
    <property type="protein sequence ID" value="MDC2235429.1"/>
    <property type="molecule type" value="Genomic_DNA"/>
</dbReference>
<dbReference type="InterPro" id="IPR025705">
    <property type="entry name" value="Beta_hexosaminidase_sua/sub"/>
</dbReference>
<feature type="domain" description="PA14" evidence="7">
    <location>
        <begin position="631"/>
        <end position="772"/>
    </location>
</feature>
<dbReference type="PANTHER" id="PTHR22600">
    <property type="entry name" value="BETA-HEXOSAMINIDASE"/>
    <property type="match status" value="1"/>
</dbReference>
<comment type="catalytic activity">
    <reaction evidence="1">
        <text>Hydrolysis of terminal non-reducing N-acetyl-D-hexosamine residues in N-acetyl-beta-D-hexosaminides.</text>
        <dbReference type="EC" id="3.2.1.52"/>
    </reaction>
</comment>
<dbReference type="Pfam" id="PF02838">
    <property type="entry name" value="Glyco_hydro_20b"/>
    <property type="match status" value="1"/>
</dbReference>
<accession>A0AAP3WES7</accession>
<evidence type="ECO:0000256" key="1">
    <source>
        <dbReference type="ARBA" id="ARBA00001231"/>
    </source>
</evidence>
<organism evidence="8 9">
    <name type="scientific">Bacteroides thetaiotaomicron</name>
    <dbReference type="NCBI Taxonomy" id="818"/>
    <lineage>
        <taxon>Bacteria</taxon>
        <taxon>Pseudomonadati</taxon>
        <taxon>Bacteroidota</taxon>
        <taxon>Bacteroidia</taxon>
        <taxon>Bacteroidales</taxon>
        <taxon>Bacteroidaceae</taxon>
        <taxon>Bacteroides</taxon>
    </lineage>
</organism>
<reference evidence="8" key="1">
    <citation type="submission" date="2022-10" db="EMBL/GenBank/DDBJ databases">
        <title>Human gut microbiome strain richness.</title>
        <authorList>
            <person name="Chen-Liaw A."/>
        </authorList>
    </citation>
    <scope>NUCLEOTIDE SEQUENCE</scope>
    <source>
        <strain evidence="8">1001283st1_A3_1001283B150304_161114</strain>
    </source>
</reference>
<dbReference type="Pfam" id="PF07691">
    <property type="entry name" value="PA14"/>
    <property type="match status" value="1"/>
</dbReference>
<evidence type="ECO:0000259" key="7">
    <source>
        <dbReference type="SMART" id="SM00758"/>
    </source>
</evidence>
<dbReference type="GO" id="GO:0004563">
    <property type="term" value="F:beta-N-acetylhexosaminidase activity"/>
    <property type="evidence" value="ECO:0007669"/>
    <property type="project" value="UniProtKB-EC"/>
</dbReference>
<comment type="similarity">
    <text evidence="2">Belongs to the glycosyl hydrolase 20 family.</text>
</comment>
<dbReference type="EC" id="3.2.1.52" evidence="3"/>
<sequence length="786" mass="88178">MNTKKISIFLCSGIFLIFSLSCRDDRYVVKSYNAGINIIPTPRFLEIREGSFKLYDGVSIGTTTPEAKKIATCFASKISQATGYDVKVDDKGEITLLLDSSATFPPEGYTLNVESSRVRITASSHQGLFYGMQSFLQLLPAEIESAGIVENIGWKAPAVNIIDSPRFAYRGIHMDPCRHFMTVEEVKKQIDVLSMFKINTIHWHLTDDQGWRIEIKKYPRLAEVGGRRIEGEGVEYGPFYYTQEEIKDIVSYAAEHFITIIPELEIPGHELAAISAYPELSCKGDSVTPRNIWGVEDIVMCPGKESVFTFLENVIDEMVALFPGTYFHIGGDECPKESWKSCSLCQKRILEEGIKPDKKHTSEQLLHTYVVKRIGKYLARYNKKIIGWDEILEGKPDSTATIMSWRGDAGGISAALSGHDVIMSPGPNGLYLDYYQGDSKVEPVAIGGCSTLEKVYNYNPVPDTLVLIGKEHHIIGVQANNWSEYFYNNNILEYHMYPRSLALAEIAWSDIERKNYMDFERRIENACVRLDGHDINYHIPLPEQPGGSCDHIAFTDSVSLEFTTSRPISLVYTLDGTEPGISSEIYTSPLSFYQNGILKIASLLPSGKLSKVRTILIEKQALLPAVGVEGSFHGLNMEVTYGMFLNMQEFMKTGKSVDVSTDIRETGELTSFVPSTNSMRGVRQYAAVATGFIDIPENGVYFFSSDLEEVWVGGKLLVNNGGEVKRHSRNDRSIALEKGMHELKLVFLGHIIGGWPSNWNDGAVMLRKSDEKKFRKITSDMLWRKK</sequence>
<gene>
    <name evidence="8" type="ORF">PO127_06655</name>
</gene>
<proteinExistence type="inferred from homology"/>
<dbReference type="Gene3D" id="3.30.379.10">
    <property type="entry name" value="Chitobiase/beta-hexosaminidase domain 2-like"/>
    <property type="match status" value="1"/>
</dbReference>
<dbReference type="InterPro" id="IPR011658">
    <property type="entry name" value="PA14_dom"/>
</dbReference>
<dbReference type="InterPro" id="IPR015882">
    <property type="entry name" value="HEX_bac_N"/>
</dbReference>
<name>A0AAP3WES7_BACT4</name>
<dbReference type="PANTHER" id="PTHR22600:SF57">
    <property type="entry name" value="BETA-N-ACETYLHEXOSAMINIDASE"/>
    <property type="match status" value="1"/>
</dbReference>
<dbReference type="InterPro" id="IPR015883">
    <property type="entry name" value="Glyco_hydro_20_cat"/>
</dbReference>
<dbReference type="AlphaFoldDB" id="A0AAP3WES7"/>
<evidence type="ECO:0000256" key="6">
    <source>
        <dbReference type="PIRSR" id="PIRSR625705-1"/>
    </source>
</evidence>
<dbReference type="GO" id="GO:0005975">
    <property type="term" value="P:carbohydrate metabolic process"/>
    <property type="evidence" value="ECO:0007669"/>
    <property type="project" value="InterPro"/>
</dbReference>
<dbReference type="CDD" id="cd06563">
    <property type="entry name" value="GH20_chitobiase-like"/>
    <property type="match status" value="1"/>
</dbReference>
<dbReference type="SUPFAM" id="SSF55545">
    <property type="entry name" value="beta-N-acetylhexosaminidase-like domain"/>
    <property type="match status" value="1"/>
</dbReference>
<dbReference type="Gene3D" id="3.20.20.80">
    <property type="entry name" value="Glycosidases"/>
    <property type="match status" value="1"/>
</dbReference>
<keyword evidence="5" id="KW-0326">Glycosidase</keyword>
<evidence type="ECO:0000313" key="8">
    <source>
        <dbReference type="EMBL" id="MDC2235429.1"/>
    </source>
</evidence>
<evidence type="ECO:0000256" key="2">
    <source>
        <dbReference type="ARBA" id="ARBA00006285"/>
    </source>
</evidence>
<dbReference type="Pfam" id="PF13290">
    <property type="entry name" value="CHB_HEX_C_1"/>
    <property type="match status" value="1"/>
</dbReference>
<evidence type="ECO:0000256" key="4">
    <source>
        <dbReference type="ARBA" id="ARBA00022801"/>
    </source>
</evidence>
<dbReference type="GO" id="GO:0030203">
    <property type="term" value="P:glycosaminoglycan metabolic process"/>
    <property type="evidence" value="ECO:0007669"/>
    <property type="project" value="TreeGrafter"/>
</dbReference>
<dbReference type="RefSeq" id="WP_008766554.1">
    <property type="nucleotide sequence ID" value="NZ_JADNKL010000014.1"/>
</dbReference>
<dbReference type="Proteomes" id="UP001217776">
    <property type="component" value="Unassembled WGS sequence"/>
</dbReference>
<comment type="caution">
    <text evidence="8">The sequence shown here is derived from an EMBL/GenBank/DDBJ whole genome shotgun (WGS) entry which is preliminary data.</text>
</comment>
<dbReference type="Pfam" id="PF00728">
    <property type="entry name" value="Glyco_hydro_20"/>
    <property type="match status" value="1"/>
</dbReference>
<evidence type="ECO:0000313" key="9">
    <source>
        <dbReference type="Proteomes" id="UP001217776"/>
    </source>
</evidence>
<feature type="active site" description="Proton donor" evidence="6">
    <location>
        <position position="333"/>
    </location>
</feature>
<dbReference type="GO" id="GO:0016020">
    <property type="term" value="C:membrane"/>
    <property type="evidence" value="ECO:0007669"/>
    <property type="project" value="TreeGrafter"/>
</dbReference>
<evidence type="ECO:0000256" key="3">
    <source>
        <dbReference type="ARBA" id="ARBA00012663"/>
    </source>
</evidence>
<dbReference type="InterPro" id="IPR029018">
    <property type="entry name" value="Hex-like_dom2"/>
</dbReference>
<dbReference type="InterPro" id="IPR017853">
    <property type="entry name" value="GH"/>
</dbReference>
<evidence type="ECO:0000256" key="5">
    <source>
        <dbReference type="ARBA" id="ARBA00023295"/>
    </source>
</evidence>
<dbReference type="SMART" id="SM00758">
    <property type="entry name" value="PA14"/>
    <property type="match status" value="1"/>
</dbReference>
<dbReference type="SUPFAM" id="SSF51445">
    <property type="entry name" value="(Trans)glycosidases"/>
    <property type="match status" value="1"/>
</dbReference>
<protein>
    <recommendedName>
        <fullName evidence="3">beta-N-acetylhexosaminidase</fullName>
        <ecNumber evidence="3">3.2.1.52</ecNumber>
    </recommendedName>
</protein>
<dbReference type="InterPro" id="IPR059177">
    <property type="entry name" value="GH29D-like_dom"/>
</dbReference>